<dbReference type="EMBL" id="MT141805">
    <property type="protein sequence ID" value="QJA70587.1"/>
    <property type="molecule type" value="Genomic_DNA"/>
</dbReference>
<reference evidence="1" key="1">
    <citation type="submission" date="2020-03" db="EMBL/GenBank/DDBJ databases">
        <title>The deep terrestrial virosphere.</title>
        <authorList>
            <person name="Holmfeldt K."/>
            <person name="Nilsson E."/>
            <person name="Simone D."/>
            <person name="Lopez-Fernandez M."/>
            <person name="Wu X."/>
            <person name="de Brujin I."/>
            <person name="Lundin D."/>
            <person name="Andersson A."/>
            <person name="Bertilsson S."/>
            <person name="Dopson M."/>
        </authorList>
    </citation>
    <scope>NUCLEOTIDE SEQUENCE</scope>
    <source>
        <strain evidence="1">MM415A03646</strain>
        <strain evidence="2">MM415B04471</strain>
    </source>
</reference>
<name>A0A6M3JP26_9ZZZZ</name>
<organism evidence="1">
    <name type="scientific">viral metagenome</name>
    <dbReference type="NCBI Taxonomy" id="1070528"/>
    <lineage>
        <taxon>unclassified sequences</taxon>
        <taxon>metagenomes</taxon>
        <taxon>organismal metagenomes</taxon>
    </lineage>
</organism>
<dbReference type="EMBL" id="MT143096">
    <property type="protein sequence ID" value="QJA92784.1"/>
    <property type="molecule type" value="Genomic_DNA"/>
</dbReference>
<evidence type="ECO:0000313" key="2">
    <source>
        <dbReference type="EMBL" id="QJA92784.1"/>
    </source>
</evidence>
<evidence type="ECO:0000313" key="1">
    <source>
        <dbReference type="EMBL" id="QJA70587.1"/>
    </source>
</evidence>
<dbReference type="AlphaFoldDB" id="A0A6M3JP26"/>
<accession>A0A6M3JP26</accession>
<protein>
    <submittedName>
        <fullName evidence="1">Uncharacterized protein</fullName>
    </submittedName>
</protein>
<sequence>MGTITVVDFKRVEHVKIFRFSHPTVLATGNTGECILPVPRRGLLTSIKIVCPTSTDFDFTLFTKTGITYPSLDVLAYIENSNKVYSVSGLEIPYYNNDTVMANKLYLYLLNTDGGNPTGIISIELGIDERGNDR</sequence>
<proteinExistence type="predicted"/>
<gene>
    <name evidence="1" type="ORF">MM415A03646_0004</name>
    <name evidence="2" type="ORF">MM415B04471_0003</name>
</gene>